<gene>
    <name evidence="2" type="ORF">EMO91_01760</name>
</gene>
<dbReference type="AlphaFoldDB" id="A0A5M9ZSC0"/>
<reference evidence="2 3" key="1">
    <citation type="journal article" date="2019" name="Syst. Appl. Microbiol.">
        <title>Characterization of Bifidobacterium species in feaces of the Egyptian fruit bat: Description of B. vespertilionis sp. nov. and B. rousetti sp. nov.</title>
        <authorList>
            <person name="Modesto M."/>
            <person name="Satti M."/>
            <person name="Watanabe K."/>
            <person name="Puglisi E."/>
            <person name="Morelli L."/>
            <person name="Huang C.-H."/>
            <person name="Liou J.-S."/>
            <person name="Miyashita M."/>
            <person name="Tamura T."/>
            <person name="Saito S."/>
            <person name="Mori K."/>
            <person name="Huang L."/>
            <person name="Sciavilla P."/>
            <person name="Sandri C."/>
            <person name="Spiezio C."/>
            <person name="Vitali F."/>
            <person name="Cavalieri D."/>
            <person name="Perpetuini G."/>
            <person name="Tofalo R."/>
            <person name="Bonetti A."/>
            <person name="Arita M."/>
            <person name="Mattarelli P."/>
        </authorList>
    </citation>
    <scope>NUCLEOTIDE SEQUENCE [LARGE SCALE GENOMIC DNA]</scope>
    <source>
        <strain evidence="2 3">RST17</strain>
    </source>
</reference>
<evidence type="ECO:0000256" key="1">
    <source>
        <dbReference type="SAM" id="MobiDB-lite"/>
    </source>
</evidence>
<feature type="compositionally biased region" description="Polar residues" evidence="1">
    <location>
        <begin position="33"/>
        <end position="53"/>
    </location>
</feature>
<evidence type="ECO:0000313" key="3">
    <source>
        <dbReference type="Proteomes" id="UP000410049"/>
    </source>
</evidence>
<name>A0A5M9ZSC0_9BIFI</name>
<sequence>MPFGRLARTPFFLARRGINLSVVPDTIPGDIPSSFQHYHNDTTTAESSTSSQVHPFRRQPRTS</sequence>
<comment type="caution">
    <text evidence="2">The sequence shown here is derived from an EMBL/GenBank/DDBJ whole genome shotgun (WGS) entry which is preliminary data.</text>
</comment>
<protein>
    <submittedName>
        <fullName evidence="2">Uncharacterized protein</fullName>
    </submittedName>
</protein>
<feature type="region of interest" description="Disordered" evidence="1">
    <location>
        <begin position="33"/>
        <end position="63"/>
    </location>
</feature>
<evidence type="ECO:0000313" key="2">
    <source>
        <dbReference type="EMBL" id="KAA8829722.1"/>
    </source>
</evidence>
<accession>A0A5M9ZSC0</accession>
<proteinExistence type="predicted"/>
<dbReference type="Proteomes" id="UP000410049">
    <property type="component" value="Unassembled WGS sequence"/>
</dbReference>
<dbReference type="EMBL" id="RZUH01000001">
    <property type="protein sequence ID" value="KAA8829722.1"/>
    <property type="molecule type" value="Genomic_DNA"/>
</dbReference>
<organism evidence="2 3">
    <name type="scientific">Bifidobacterium myosotis</name>
    <dbReference type="NCBI Taxonomy" id="1630166"/>
    <lineage>
        <taxon>Bacteria</taxon>
        <taxon>Bacillati</taxon>
        <taxon>Actinomycetota</taxon>
        <taxon>Actinomycetes</taxon>
        <taxon>Bifidobacteriales</taxon>
        <taxon>Bifidobacteriaceae</taxon>
        <taxon>Bifidobacterium</taxon>
    </lineage>
</organism>
<dbReference type="RefSeq" id="WP_150378612.1">
    <property type="nucleotide sequence ID" value="NZ_RZUH01000001.1"/>
</dbReference>